<dbReference type="OrthoDB" id="9342632at2"/>
<feature type="domain" description="LepB N-terminal" evidence="1">
    <location>
        <begin position="154"/>
        <end position="287"/>
    </location>
</feature>
<dbReference type="InterPro" id="IPR040519">
    <property type="entry name" value="LepB_N"/>
</dbReference>
<dbReference type="AlphaFoldDB" id="A0A1L4D1K4"/>
<keyword evidence="3" id="KW-1185">Reference proteome</keyword>
<evidence type="ECO:0000313" key="2">
    <source>
        <dbReference type="EMBL" id="APJ04082.1"/>
    </source>
</evidence>
<reference evidence="2 3" key="1">
    <citation type="submission" date="2016-10" db="EMBL/GenBank/DDBJ databases">
        <title>Silvanigrella aquatica sp. nov., isolated from a freshwater lake located in the Black Forest, Germany, description of Silvanigrellaceae fam. nov., Silvanigrellales ord. nov., reclassification of the order Bdellovibrionales in the class Oligoflexia, reclassification of the families Bacteriovoracaceae and Halobacteriovoraceae in the new order Bacteriovoracales ord. nov., and reclassification of the family Pseudobacteriovoracaceae in the order Oligoflexiales.</title>
        <authorList>
            <person name="Hahn M.W."/>
            <person name="Schmidt J."/>
            <person name="Koll U."/>
            <person name="Rohde M."/>
            <person name="Verbag S."/>
            <person name="Pitt A."/>
            <person name="Nakai R."/>
            <person name="Naganuma T."/>
            <person name="Lang E."/>
        </authorList>
    </citation>
    <scope>NUCLEOTIDE SEQUENCE [LARGE SCALE GENOMIC DNA]</scope>
    <source>
        <strain evidence="2 3">MWH-Nonnen-W8red</strain>
    </source>
</reference>
<name>A0A1L4D1K4_9BACT</name>
<sequence length="311" mass="35734">MSFLFYGNRLADETEFKDFPKDISCYKSIGGKSSGANTSGIATGVYAVNVKGKEYKVLFKQGRNDAESICEFLAHKIYELIIPGYSSKTILAFEEESSKSKFDYSNRHKNIYVGSVFFENFMETHKLIGFKERPFFLQTLHNKKISLFIDMYKDKYNLEKVIATALWLGDYDVHIGNIGSAIINNKTSIVKIDHGWSFAQLQDYPSRKKTPWAFLNGIGKPTNHFNDYNVNGFYSSPSFKRAIEEIKSIDRVTIENTLTKAFYNVYPFYQNNKIFKSLCNWIGCPSSNLTGALIVEYIVRKLIRRKLTLNQ</sequence>
<proteinExistence type="predicted"/>
<dbReference type="EMBL" id="CP017834">
    <property type="protein sequence ID" value="APJ04082.1"/>
    <property type="molecule type" value="Genomic_DNA"/>
</dbReference>
<evidence type="ECO:0000313" key="3">
    <source>
        <dbReference type="Proteomes" id="UP000184731"/>
    </source>
</evidence>
<accession>A0A1L4D1K4</accession>
<evidence type="ECO:0000259" key="1">
    <source>
        <dbReference type="Pfam" id="PF18640"/>
    </source>
</evidence>
<dbReference type="Pfam" id="PF18640">
    <property type="entry name" value="LepB_N"/>
    <property type="match status" value="1"/>
</dbReference>
<protein>
    <recommendedName>
        <fullName evidence="1">LepB N-terminal domain-containing protein</fullName>
    </recommendedName>
</protein>
<dbReference type="Proteomes" id="UP000184731">
    <property type="component" value="Chromosome"/>
</dbReference>
<gene>
    <name evidence="2" type="ORF">AXG55_09250</name>
</gene>
<organism evidence="2 3">
    <name type="scientific">Silvanigrella aquatica</name>
    <dbReference type="NCBI Taxonomy" id="1915309"/>
    <lineage>
        <taxon>Bacteria</taxon>
        <taxon>Pseudomonadati</taxon>
        <taxon>Bdellovibrionota</taxon>
        <taxon>Oligoflexia</taxon>
        <taxon>Silvanigrellales</taxon>
        <taxon>Silvanigrellaceae</taxon>
        <taxon>Silvanigrella</taxon>
    </lineage>
</organism>
<dbReference type="KEGG" id="saqi:AXG55_09250"/>
<dbReference type="RefSeq" id="WP_148697832.1">
    <property type="nucleotide sequence ID" value="NZ_CP017834.1"/>
</dbReference>